<feature type="domain" description="Retrotransposon gag" evidence="2">
    <location>
        <begin position="94"/>
        <end position="154"/>
    </location>
</feature>
<reference evidence="3 4" key="1">
    <citation type="journal article" date="2021" name="bioRxiv">
        <title>Chromosome-scale and haplotype-resolved genome assembly of a tetraploid potato cultivar.</title>
        <authorList>
            <person name="Sun H."/>
            <person name="Jiao W.-B."/>
            <person name="Krause K."/>
            <person name="Campoy J.A."/>
            <person name="Goel M."/>
            <person name="Folz-Donahue K."/>
            <person name="Kukat C."/>
            <person name="Huettel B."/>
            <person name="Schneeberger K."/>
        </authorList>
    </citation>
    <scope>NUCLEOTIDE SEQUENCE [LARGE SCALE GENOMIC DNA]</scope>
    <source>
        <strain evidence="3">SolTubOtavaFocal</strain>
        <tissue evidence="3">Leaves</tissue>
    </source>
</reference>
<dbReference type="Proteomes" id="UP000826656">
    <property type="component" value="Unassembled WGS sequence"/>
</dbReference>
<feature type="compositionally biased region" description="Basic and acidic residues" evidence="1">
    <location>
        <begin position="28"/>
        <end position="52"/>
    </location>
</feature>
<feature type="region of interest" description="Disordered" evidence="1">
    <location>
        <begin position="22"/>
        <end position="52"/>
    </location>
</feature>
<evidence type="ECO:0000256" key="1">
    <source>
        <dbReference type="SAM" id="MobiDB-lite"/>
    </source>
</evidence>
<dbReference type="InterPro" id="IPR005162">
    <property type="entry name" value="Retrotrans_gag_dom"/>
</dbReference>
<keyword evidence="4" id="KW-1185">Reference proteome</keyword>
<gene>
    <name evidence="3" type="ORF">KY290_010432</name>
</gene>
<proteinExistence type="predicted"/>
<evidence type="ECO:0000259" key="2">
    <source>
        <dbReference type="Pfam" id="PF03732"/>
    </source>
</evidence>
<sequence>MTIMVDKNSQTDKELCDIREVMNQPGLKGKDKEAGRAESSTDKACSRKLQQDTRAKENHKHCNFITVFSRLDFPKFSGQELRKSYMRSRDSVADLSWTEYVLALNERFGEGFEASIEAIMNLTQTECVKEYQAEFDRLLATVNLSTENTISCFLGARRLQEVYLKPGPICGLKVGGKLKGTILTAPSYSRLPTPLRASGQNSTVRKVDELQADKNPKFNETNTCRRLTSSEMNENEQKEDEIVDELDYEELQQEVILETGELMTISLQAFTCETWYQTIKIPRQETYLEGDYYNHLKITKSKLLDKNYEEDTQFYVMSLITEDFKEAQCYNLQTNQNSVISFVLTDLLEQFASIFEIPTTLPPHRGRYDHRIPLVESSSPVNKRPYKYP</sequence>
<evidence type="ECO:0000313" key="3">
    <source>
        <dbReference type="EMBL" id="KAH0773295.1"/>
    </source>
</evidence>
<dbReference type="EMBL" id="JAIVGD010000005">
    <property type="protein sequence ID" value="KAH0773295.1"/>
    <property type="molecule type" value="Genomic_DNA"/>
</dbReference>
<evidence type="ECO:0000313" key="4">
    <source>
        <dbReference type="Proteomes" id="UP000826656"/>
    </source>
</evidence>
<dbReference type="Pfam" id="PF03732">
    <property type="entry name" value="Retrotrans_gag"/>
    <property type="match status" value="1"/>
</dbReference>
<name>A0ABQ7VZT4_SOLTU</name>
<accession>A0ABQ7VZT4</accession>
<protein>
    <recommendedName>
        <fullName evidence="2">Retrotransposon gag domain-containing protein</fullName>
    </recommendedName>
</protein>
<organism evidence="3 4">
    <name type="scientific">Solanum tuberosum</name>
    <name type="common">Potato</name>
    <dbReference type="NCBI Taxonomy" id="4113"/>
    <lineage>
        <taxon>Eukaryota</taxon>
        <taxon>Viridiplantae</taxon>
        <taxon>Streptophyta</taxon>
        <taxon>Embryophyta</taxon>
        <taxon>Tracheophyta</taxon>
        <taxon>Spermatophyta</taxon>
        <taxon>Magnoliopsida</taxon>
        <taxon>eudicotyledons</taxon>
        <taxon>Gunneridae</taxon>
        <taxon>Pentapetalae</taxon>
        <taxon>asterids</taxon>
        <taxon>lamiids</taxon>
        <taxon>Solanales</taxon>
        <taxon>Solanaceae</taxon>
        <taxon>Solanoideae</taxon>
        <taxon>Solaneae</taxon>
        <taxon>Solanum</taxon>
    </lineage>
</organism>
<comment type="caution">
    <text evidence="3">The sequence shown here is derived from an EMBL/GenBank/DDBJ whole genome shotgun (WGS) entry which is preliminary data.</text>
</comment>